<sequence length="126" mass="13876">MDAESLRRMTPSLSEQSSEQLDEASSHPISTIVTPLPVLPLAPSASRTKSPRLVLDHLAKAYRVLETTAQEAPFELNHLYVEMGSAGDKLTQHQGDANEGWADDRREDVMAELENAEDSIISIYGE</sequence>
<proteinExistence type="predicted"/>
<evidence type="ECO:0000313" key="2">
    <source>
        <dbReference type="EMBL" id="EAZ37040.1"/>
    </source>
</evidence>
<protein>
    <submittedName>
        <fullName evidence="2">Uncharacterized protein</fullName>
    </submittedName>
</protein>
<gene>
    <name evidence="2" type="ORF">OsJ_21384</name>
</gene>
<feature type="region of interest" description="Disordered" evidence="1">
    <location>
        <begin position="1"/>
        <end position="29"/>
    </location>
</feature>
<organism evidence="2">
    <name type="scientific">Oryza sativa subsp. japonica</name>
    <name type="common">Rice</name>
    <dbReference type="NCBI Taxonomy" id="39947"/>
    <lineage>
        <taxon>Eukaryota</taxon>
        <taxon>Viridiplantae</taxon>
        <taxon>Streptophyta</taxon>
        <taxon>Embryophyta</taxon>
        <taxon>Tracheophyta</taxon>
        <taxon>Spermatophyta</taxon>
        <taxon>Magnoliopsida</taxon>
        <taxon>Liliopsida</taxon>
        <taxon>Poales</taxon>
        <taxon>Poaceae</taxon>
        <taxon>BOP clade</taxon>
        <taxon>Oryzoideae</taxon>
        <taxon>Oryzeae</taxon>
        <taxon>Oryzinae</taxon>
        <taxon>Oryza</taxon>
        <taxon>Oryza sativa</taxon>
    </lineage>
</organism>
<accession>A3BBV1</accession>
<name>A3BBV1_ORYSJ</name>
<dbReference type="Proteomes" id="UP000007752">
    <property type="component" value="Chromosome 6"/>
</dbReference>
<dbReference type="AlphaFoldDB" id="A3BBV1"/>
<dbReference type="EMBL" id="CM000143">
    <property type="protein sequence ID" value="EAZ37040.1"/>
    <property type="molecule type" value="Genomic_DNA"/>
</dbReference>
<reference evidence="2" key="2">
    <citation type="submission" date="2008-12" db="EMBL/GenBank/DDBJ databases">
        <title>Improved gene annotation of the rice (Oryza sativa) genomes.</title>
        <authorList>
            <person name="Wang J."/>
            <person name="Li R."/>
            <person name="Fan W."/>
            <person name="Huang Q."/>
            <person name="Zhang J."/>
            <person name="Zhou Y."/>
            <person name="Hu Y."/>
            <person name="Zi S."/>
            <person name="Li J."/>
            <person name="Ni P."/>
            <person name="Zheng H."/>
            <person name="Zhang Y."/>
            <person name="Zhao M."/>
            <person name="Hao Q."/>
            <person name="McDermott J."/>
            <person name="Samudrala R."/>
            <person name="Kristiansen K."/>
            <person name="Wong G.K.-S."/>
        </authorList>
    </citation>
    <scope>NUCLEOTIDE SEQUENCE</scope>
</reference>
<reference evidence="2" key="1">
    <citation type="journal article" date="2005" name="PLoS Biol.">
        <title>The genomes of Oryza sativa: a history of duplications.</title>
        <authorList>
            <person name="Yu J."/>
            <person name="Wang J."/>
            <person name="Lin W."/>
            <person name="Li S."/>
            <person name="Li H."/>
            <person name="Zhou J."/>
            <person name="Ni P."/>
            <person name="Dong W."/>
            <person name="Hu S."/>
            <person name="Zeng C."/>
            <person name="Zhang J."/>
            <person name="Zhang Y."/>
            <person name="Li R."/>
            <person name="Xu Z."/>
            <person name="Li S."/>
            <person name="Li X."/>
            <person name="Zheng H."/>
            <person name="Cong L."/>
            <person name="Lin L."/>
            <person name="Yin J."/>
            <person name="Geng J."/>
            <person name="Li G."/>
            <person name="Shi J."/>
            <person name="Liu J."/>
            <person name="Lv H."/>
            <person name="Li J."/>
            <person name="Wang J."/>
            <person name="Deng Y."/>
            <person name="Ran L."/>
            <person name="Shi X."/>
            <person name="Wang X."/>
            <person name="Wu Q."/>
            <person name="Li C."/>
            <person name="Ren X."/>
            <person name="Wang J."/>
            <person name="Wang X."/>
            <person name="Li D."/>
            <person name="Liu D."/>
            <person name="Zhang X."/>
            <person name="Ji Z."/>
            <person name="Zhao W."/>
            <person name="Sun Y."/>
            <person name="Zhang Z."/>
            <person name="Bao J."/>
            <person name="Han Y."/>
            <person name="Dong L."/>
            <person name="Ji J."/>
            <person name="Chen P."/>
            <person name="Wu S."/>
            <person name="Liu J."/>
            <person name="Xiao Y."/>
            <person name="Bu D."/>
            <person name="Tan J."/>
            <person name="Yang L."/>
            <person name="Ye C."/>
            <person name="Zhang J."/>
            <person name="Xu J."/>
            <person name="Zhou Y."/>
            <person name="Yu Y."/>
            <person name="Zhang B."/>
            <person name="Zhuang S."/>
            <person name="Wei H."/>
            <person name="Liu B."/>
            <person name="Lei M."/>
            <person name="Yu H."/>
            <person name="Li Y."/>
            <person name="Xu H."/>
            <person name="Wei S."/>
            <person name="He X."/>
            <person name="Fang L."/>
            <person name="Zhang Z."/>
            <person name="Zhang Y."/>
            <person name="Huang X."/>
            <person name="Su Z."/>
            <person name="Tong W."/>
            <person name="Li J."/>
            <person name="Tong Z."/>
            <person name="Li S."/>
            <person name="Ye J."/>
            <person name="Wang L."/>
            <person name="Fang L."/>
            <person name="Lei T."/>
            <person name="Chen C."/>
            <person name="Chen H."/>
            <person name="Xu Z."/>
            <person name="Li H."/>
            <person name="Huang H."/>
            <person name="Zhang F."/>
            <person name="Xu H."/>
            <person name="Li N."/>
            <person name="Zhao C."/>
            <person name="Li S."/>
            <person name="Dong L."/>
            <person name="Huang Y."/>
            <person name="Li L."/>
            <person name="Xi Y."/>
            <person name="Qi Q."/>
            <person name="Li W."/>
            <person name="Zhang B."/>
            <person name="Hu W."/>
            <person name="Zhang Y."/>
            <person name="Tian X."/>
            <person name="Jiao Y."/>
            <person name="Liang X."/>
            <person name="Jin J."/>
            <person name="Gao L."/>
            <person name="Zheng W."/>
            <person name="Hao B."/>
            <person name="Liu S."/>
            <person name="Wang W."/>
            <person name="Yuan L."/>
            <person name="Cao M."/>
            <person name="McDermott J."/>
            <person name="Samudrala R."/>
            <person name="Wang J."/>
            <person name="Wong G.K."/>
            <person name="Yang H."/>
        </authorList>
    </citation>
    <scope>NUCLEOTIDE SEQUENCE [LARGE SCALE GENOMIC DNA]</scope>
</reference>
<evidence type="ECO:0000256" key="1">
    <source>
        <dbReference type="SAM" id="MobiDB-lite"/>
    </source>
</evidence>